<sequence length="337" mass="36615">MASGAAAADPGRAGRQRPRPRHAHRRRPGRPGRRRGRPADGGRAGPARHDGRRDAARRPLDLEVAVTSRTDTIRPEPARAYRDTFAPSDPAAPGLLPPGWHKLYFLPLPALDELRPDGTPGADGVTPDIALPRRLYAGEELTFHRPIRFGETLELTTTLGEVREKTGGSGPLVFVTLESTIRSGAEVVTSIRQRDVFLGDAPPGSAPRPVAGPAGDEWAWAGELTITPVHLFRFSALTFNSHRIHYDRDWVRDVEGQPDLIVHGPLLELLLLDFCVRNVPDRPVARFSMRAVAPAYVDTPIRLAGIPHDGGAQVWALDDKGDVLSTGEAVWAAPDAD</sequence>
<gene>
    <name evidence="3" type="ORF">C1I92_02150</name>
</gene>
<dbReference type="Pfam" id="PF13452">
    <property type="entry name" value="FAS1_DH_region"/>
    <property type="match status" value="1"/>
</dbReference>
<evidence type="ECO:0000313" key="3">
    <source>
        <dbReference type="EMBL" id="PZF86312.1"/>
    </source>
</evidence>
<dbReference type="Gene3D" id="3.10.129.10">
    <property type="entry name" value="Hotdog Thioesterase"/>
    <property type="match status" value="2"/>
</dbReference>
<feature type="region of interest" description="Disordered" evidence="1">
    <location>
        <begin position="1"/>
        <end position="77"/>
    </location>
</feature>
<comment type="caution">
    <text evidence="3">The sequence shown here is derived from an EMBL/GenBank/DDBJ whole genome shotgun (WGS) entry which is preliminary data.</text>
</comment>
<reference evidence="3 4" key="1">
    <citation type="submission" date="2018-01" db="EMBL/GenBank/DDBJ databases">
        <title>Draft genome sequence of Jiangella sp. GTF31.</title>
        <authorList>
            <person name="Sahin N."/>
            <person name="Ay H."/>
            <person name="Saygin H."/>
        </authorList>
    </citation>
    <scope>NUCLEOTIDE SEQUENCE [LARGE SCALE GENOMIC DNA]</scope>
    <source>
        <strain evidence="3 4">GTF31</strain>
    </source>
</reference>
<dbReference type="InterPro" id="IPR039569">
    <property type="entry name" value="FAS1-like_DH_region"/>
</dbReference>
<dbReference type="EMBL" id="POTW01000003">
    <property type="protein sequence ID" value="PZF86312.1"/>
    <property type="molecule type" value="Genomic_DNA"/>
</dbReference>
<dbReference type="PANTHER" id="PTHR28152">
    <property type="entry name" value="HYDROXYACYL-THIOESTER DEHYDRATASE TYPE 2, MITOCHONDRIAL"/>
    <property type="match status" value="1"/>
</dbReference>
<feature type="compositionally biased region" description="Low complexity" evidence="1">
    <location>
        <begin position="1"/>
        <end position="13"/>
    </location>
</feature>
<evidence type="ECO:0000259" key="2">
    <source>
        <dbReference type="Pfam" id="PF13452"/>
    </source>
</evidence>
<dbReference type="GO" id="GO:0019171">
    <property type="term" value="F:(3R)-hydroxyacyl-[acyl-carrier-protein] dehydratase activity"/>
    <property type="evidence" value="ECO:0007669"/>
    <property type="project" value="TreeGrafter"/>
</dbReference>
<feature type="compositionally biased region" description="Basic residues" evidence="1">
    <location>
        <begin position="14"/>
        <end position="36"/>
    </location>
</feature>
<dbReference type="InterPro" id="IPR029069">
    <property type="entry name" value="HotDog_dom_sf"/>
</dbReference>
<accession>A0A2W2BJY0</accession>
<dbReference type="AlphaFoldDB" id="A0A2W2BJY0"/>
<dbReference type="PANTHER" id="PTHR28152:SF1">
    <property type="entry name" value="HYDROXYACYL-THIOESTER DEHYDRATASE TYPE 2, MITOCHONDRIAL"/>
    <property type="match status" value="1"/>
</dbReference>
<protein>
    <recommendedName>
        <fullName evidence="2">FAS1-like dehydratase domain-containing protein</fullName>
    </recommendedName>
</protein>
<dbReference type="InterPro" id="IPR052741">
    <property type="entry name" value="Mitochondrial_HTD2"/>
</dbReference>
<keyword evidence="4" id="KW-1185">Reference proteome</keyword>
<dbReference type="Proteomes" id="UP000248764">
    <property type="component" value="Unassembled WGS sequence"/>
</dbReference>
<dbReference type="SUPFAM" id="SSF54637">
    <property type="entry name" value="Thioesterase/thiol ester dehydrase-isomerase"/>
    <property type="match status" value="2"/>
</dbReference>
<evidence type="ECO:0000313" key="4">
    <source>
        <dbReference type="Proteomes" id="UP000248764"/>
    </source>
</evidence>
<proteinExistence type="predicted"/>
<organism evidence="3 4">
    <name type="scientific">Jiangella anatolica</name>
    <dbReference type="NCBI Taxonomy" id="2670374"/>
    <lineage>
        <taxon>Bacteria</taxon>
        <taxon>Bacillati</taxon>
        <taxon>Actinomycetota</taxon>
        <taxon>Actinomycetes</taxon>
        <taxon>Jiangellales</taxon>
        <taxon>Jiangellaceae</taxon>
        <taxon>Jiangella</taxon>
    </lineage>
</organism>
<evidence type="ECO:0000256" key="1">
    <source>
        <dbReference type="SAM" id="MobiDB-lite"/>
    </source>
</evidence>
<feature type="compositionally biased region" description="Basic and acidic residues" evidence="1">
    <location>
        <begin position="47"/>
        <end position="61"/>
    </location>
</feature>
<feature type="domain" description="FAS1-like dehydratase" evidence="2">
    <location>
        <begin position="128"/>
        <end position="189"/>
    </location>
</feature>
<name>A0A2W2BJY0_9ACTN</name>